<evidence type="ECO:0000313" key="2">
    <source>
        <dbReference type="Proteomes" id="UP000664417"/>
    </source>
</evidence>
<gene>
    <name evidence="1" type="ORF">J3U88_23975</name>
</gene>
<evidence type="ECO:0000313" key="1">
    <source>
        <dbReference type="EMBL" id="MBO1321557.1"/>
    </source>
</evidence>
<name>A0A8J7U5B5_9BACT</name>
<protein>
    <submittedName>
        <fullName evidence="1">Uncharacterized protein</fullName>
    </submittedName>
</protein>
<accession>A0A8J7U5B5</accession>
<dbReference type="EMBL" id="JAFREP010000025">
    <property type="protein sequence ID" value="MBO1321557.1"/>
    <property type="molecule type" value="Genomic_DNA"/>
</dbReference>
<organism evidence="1 2">
    <name type="scientific">Acanthopleuribacter pedis</name>
    <dbReference type="NCBI Taxonomy" id="442870"/>
    <lineage>
        <taxon>Bacteria</taxon>
        <taxon>Pseudomonadati</taxon>
        <taxon>Acidobacteriota</taxon>
        <taxon>Holophagae</taxon>
        <taxon>Acanthopleuribacterales</taxon>
        <taxon>Acanthopleuribacteraceae</taxon>
        <taxon>Acanthopleuribacter</taxon>
    </lineage>
</organism>
<reference evidence="1" key="1">
    <citation type="submission" date="2021-03" db="EMBL/GenBank/DDBJ databases">
        <authorList>
            <person name="Wang G."/>
        </authorList>
    </citation>
    <scope>NUCLEOTIDE SEQUENCE</scope>
    <source>
        <strain evidence="1">KCTC 12899</strain>
    </source>
</reference>
<sequence>MSRDYAAYTEDFEAGRIAAETFTHVDHLGVAWDMLGRYDFLTAAAHYATGIQQLATRAGVPEKANLTITLAFLSLIAERRITSPAKSFETFLSANPDLCDRNPLRHWYTPERLNTPLARTVFLLPHQDKGLTPDFP</sequence>
<dbReference type="AlphaFoldDB" id="A0A8J7U5B5"/>
<proteinExistence type="predicted"/>
<comment type="caution">
    <text evidence="1">The sequence shown here is derived from an EMBL/GenBank/DDBJ whole genome shotgun (WGS) entry which is preliminary data.</text>
</comment>
<keyword evidence="2" id="KW-1185">Reference proteome</keyword>
<dbReference type="RefSeq" id="WP_207861531.1">
    <property type="nucleotide sequence ID" value="NZ_JAFREP010000025.1"/>
</dbReference>
<dbReference type="Proteomes" id="UP000664417">
    <property type="component" value="Unassembled WGS sequence"/>
</dbReference>